<proteinExistence type="predicted"/>
<accession>A0AAD8H748</accession>
<dbReference type="GO" id="GO:0005886">
    <property type="term" value="C:plasma membrane"/>
    <property type="evidence" value="ECO:0007669"/>
    <property type="project" value="TreeGrafter"/>
</dbReference>
<dbReference type="GO" id="GO:0009926">
    <property type="term" value="P:auxin polar transport"/>
    <property type="evidence" value="ECO:0007669"/>
    <property type="project" value="TreeGrafter"/>
</dbReference>
<organism evidence="3 4">
    <name type="scientific">Heracleum sosnowskyi</name>
    <dbReference type="NCBI Taxonomy" id="360622"/>
    <lineage>
        <taxon>Eukaryota</taxon>
        <taxon>Viridiplantae</taxon>
        <taxon>Streptophyta</taxon>
        <taxon>Embryophyta</taxon>
        <taxon>Tracheophyta</taxon>
        <taxon>Spermatophyta</taxon>
        <taxon>Magnoliopsida</taxon>
        <taxon>eudicotyledons</taxon>
        <taxon>Gunneridae</taxon>
        <taxon>Pentapetalae</taxon>
        <taxon>asterids</taxon>
        <taxon>campanulids</taxon>
        <taxon>Apiales</taxon>
        <taxon>Apiaceae</taxon>
        <taxon>Apioideae</taxon>
        <taxon>apioid superclade</taxon>
        <taxon>Tordylieae</taxon>
        <taxon>Tordyliinae</taxon>
        <taxon>Heracleum</taxon>
    </lineage>
</organism>
<dbReference type="PANTHER" id="PTHR31752">
    <property type="entry name" value="AUXIN EFFLUX CARRIER COMPONENT 1B-RELATED"/>
    <property type="match status" value="1"/>
</dbReference>
<dbReference type="GO" id="GO:0010329">
    <property type="term" value="F:auxin efflux transmembrane transporter activity"/>
    <property type="evidence" value="ECO:0007669"/>
    <property type="project" value="TreeGrafter"/>
</dbReference>
<evidence type="ECO:0000256" key="1">
    <source>
        <dbReference type="ARBA" id="ARBA00022448"/>
    </source>
</evidence>
<keyword evidence="1" id="KW-0813">Transport</keyword>
<dbReference type="PANTHER" id="PTHR31752:SF2">
    <property type="entry name" value="AUXIN EFFLUX CARRIER COMPONENT 5"/>
    <property type="match status" value="1"/>
</dbReference>
<evidence type="ECO:0000256" key="2">
    <source>
        <dbReference type="SAM" id="Phobius"/>
    </source>
</evidence>
<protein>
    <submittedName>
        <fullName evidence="3">Uncharacterized protein</fullName>
    </submittedName>
</protein>
<name>A0AAD8H748_9APIA</name>
<dbReference type="Proteomes" id="UP001237642">
    <property type="component" value="Unassembled WGS sequence"/>
</dbReference>
<feature type="transmembrane region" description="Helical" evidence="2">
    <location>
        <begin position="7"/>
        <end position="31"/>
    </location>
</feature>
<feature type="transmembrane region" description="Helical" evidence="2">
    <location>
        <begin position="43"/>
        <end position="63"/>
    </location>
</feature>
<dbReference type="InterPro" id="IPR051107">
    <property type="entry name" value="Auxin_Efflux_Carrier"/>
</dbReference>
<keyword evidence="4" id="KW-1185">Reference proteome</keyword>
<comment type="caution">
    <text evidence="3">The sequence shown here is derived from an EMBL/GenBank/DDBJ whole genome shotgun (WGS) entry which is preliminary data.</text>
</comment>
<keyword evidence="2" id="KW-1133">Transmembrane helix</keyword>
<keyword evidence="2" id="KW-0812">Transmembrane</keyword>
<dbReference type="AlphaFoldDB" id="A0AAD8H748"/>
<evidence type="ECO:0000313" key="4">
    <source>
        <dbReference type="Proteomes" id="UP001237642"/>
    </source>
</evidence>
<dbReference type="EMBL" id="JAUIZM010000010">
    <property type="protein sequence ID" value="KAK1361704.1"/>
    <property type="molecule type" value="Genomic_DNA"/>
</dbReference>
<reference evidence="3" key="1">
    <citation type="submission" date="2023-02" db="EMBL/GenBank/DDBJ databases">
        <title>Genome of toxic invasive species Heracleum sosnowskyi carries increased number of genes despite the absence of recent whole-genome duplications.</title>
        <authorList>
            <person name="Schelkunov M."/>
            <person name="Shtratnikova V."/>
            <person name="Makarenko M."/>
            <person name="Klepikova A."/>
            <person name="Omelchenko D."/>
            <person name="Novikova G."/>
            <person name="Obukhova E."/>
            <person name="Bogdanov V."/>
            <person name="Penin A."/>
            <person name="Logacheva M."/>
        </authorList>
    </citation>
    <scope>NUCLEOTIDE SEQUENCE</scope>
    <source>
        <strain evidence="3">Hsosn_3</strain>
        <tissue evidence="3">Leaf</tissue>
    </source>
</reference>
<evidence type="ECO:0000313" key="3">
    <source>
        <dbReference type="EMBL" id="KAK1361704.1"/>
    </source>
</evidence>
<dbReference type="GO" id="GO:0005783">
    <property type="term" value="C:endoplasmic reticulum"/>
    <property type="evidence" value="ECO:0007669"/>
    <property type="project" value="TreeGrafter"/>
</dbReference>
<keyword evidence="2" id="KW-0472">Membrane</keyword>
<sequence>MRGWHDVYNVVVAMVPLYVPMILGLILGTVIMRAMYGSLGEKLVIQTAVLQLLLWVMILLFMLEFRRARRDFDSISATEKSGEDLEGNAGVEEIDVSVVKPSVWVLIWALLASRKKPVTRSTPLTTSEIQFCWRCYLMLLDIG</sequence>
<reference evidence="3" key="2">
    <citation type="submission" date="2023-05" db="EMBL/GenBank/DDBJ databases">
        <authorList>
            <person name="Schelkunov M.I."/>
        </authorList>
    </citation>
    <scope>NUCLEOTIDE SEQUENCE</scope>
    <source>
        <strain evidence="3">Hsosn_3</strain>
        <tissue evidence="3">Leaf</tissue>
    </source>
</reference>
<gene>
    <name evidence="3" type="ORF">POM88_046178</name>
</gene>